<evidence type="ECO:0000313" key="3">
    <source>
        <dbReference type="Proteomes" id="UP001500033"/>
    </source>
</evidence>
<keyword evidence="1" id="KW-0732">Signal</keyword>
<dbReference type="Proteomes" id="UP001500033">
    <property type="component" value="Unassembled WGS sequence"/>
</dbReference>
<keyword evidence="3" id="KW-1185">Reference proteome</keyword>
<name>A0ABN1S6E0_9ACTN</name>
<evidence type="ECO:0000313" key="2">
    <source>
        <dbReference type="EMBL" id="GAA0975508.1"/>
    </source>
</evidence>
<feature type="signal peptide" evidence="1">
    <location>
        <begin position="1"/>
        <end position="19"/>
    </location>
</feature>
<evidence type="ECO:0000256" key="1">
    <source>
        <dbReference type="SAM" id="SignalP"/>
    </source>
</evidence>
<proteinExistence type="predicted"/>
<organism evidence="2 3">
    <name type="scientific">Streptomyces rhizosphaericus</name>
    <dbReference type="NCBI Taxonomy" id="114699"/>
    <lineage>
        <taxon>Bacteria</taxon>
        <taxon>Bacillati</taxon>
        <taxon>Actinomycetota</taxon>
        <taxon>Actinomycetes</taxon>
        <taxon>Kitasatosporales</taxon>
        <taxon>Streptomycetaceae</taxon>
        <taxon>Streptomyces</taxon>
        <taxon>Streptomyces violaceusniger group</taxon>
    </lineage>
</organism>
<gene>
    <name evidence="2" type="ORF">GCM10009576_024420</name>
</gene>
<protein>
    <submittedName>
        <fullName evidence="2">Uncharacterized protein</fullName>
    </submittedName>
</protein>
<dbReference type="EMBL" id="BAAAIE010000011">
    <property type="protein sequence ID" value="GAA0975508.1"/>
    <property type="molecule type" value="Genomic_DNA"/>
</dbReference>
<accession>A0ABN1S6E0</accession>
<feature type="chain" id="PRO_5047158971" evidence="1">
    <location>
        <begin position="20"/>
        <end position="110"/>
    </location>
</feature>
<sequence>MVATALAPVSALTASIYHAAHPTPATANAILRAVADCTETPWPQRELTVEQARAILAEYGRSRAVLDMLTTDHFFDSGPLWSDLSRDPGDGFDITFRRAAHWYRKTLRAA</sequence>
<reference evidence="2 3" key="1">
    <citation type="journal article" date="2019" name="Int. J. Syst. Evol. Microbiol.">
        <title>The Global Catalogue of Microorganisms (GCM) 10K type strain sequencing project: providing services to taxonomists for standard genome sequencing and annotation.</title>
        <authorList>
            <consortium name="The Broad Institute Genomics Platform"/>
            <consortium name="The Broad Institute Genome Sequencing Center for Infectious Disease"/>
            <person name="Wu L."/>
            <person name="Ma J."/>
        </authorList>
    </citation>
    <scope>NUCLEOTIDE SEQUENCE [LARGE SCALE GENOMIC DNA]</scope>
    <source>
        <strain evidence="2 3">JCM 11445</strain>
    </source>
</reference>
<comment type="caution">
    <text evidence="2">The sequence shown here is derived from an EMBL/GenBank/DDBJ whole genome shotgun (WGS) entry which is preliminary data.</text>
</comment>